<dbReference type="HAMAP" id="MF_04114">
    <property type="entry name" value="PORTAL_T4"/>
    <property type="match status" value="1"/>
</dbReference>
<keyword evidence="1" id="KW-0231">Viral genome packaging</keyword>
<dbReference type="GeneID" id="29059314"/>
<keyword evidence="1" id="KW-1188">Viral release from host cell</keyword>
<dbReference type="RefSeq" id="YP_009280021.1">
    <property type="nucleotide sequence ID" value="NC_031020.1"/>
</dbReference>
<gene>
    <name evidence="3" type="ORF">MP1_gp0163</name>
</gene>
<keyword evidence="1" id="KW-1162">Viral penetration into host cytoplasm</keyword>
<feature type="compositionally biased region" description="Basic and acidic residues" evidence="2">
    <location>
        <begin position="497"/>
        <end position="510"/>
    </location>
</feature>
<comment type="subcellular location">
    <subcellularLocation>
        <location evidence="1">Virion</location>
    </subcellularLocation>
    <text evidence="1">Located at a unique 5-fold vertex of the icosahedral capsid.</text>
</comment>
<keyword evidence="1" id="KW-1160">Virus entry into host cell</keyword>
<keyword evidence="1" id="KW-0946">Virion</keyword>
<evidence type="ECO:0000313" key="4">
    <source>
        <dbReference type="Proteomes" id="UP000203816"/>
    </source>
</evidence>
<protein>
    <recommendedName>
        <fullName evidence="1">Portal protein</fullName>
    </recommendedName>
    <alternativeName>
        <fullName evidence="1">gp20</fullName>
    </alternativeName>
</protein>
<evidence type="ECO:0000256" key="2">
    <source>
        <dbReference type="SAM" id="MobiDB-lite"/>
    </source>
</evidence>
<dbReference type="InterPro" id="IPR010823">
    <property type="entry name" value="Portal_Gp20"/>
</dbReference>
<organism evidence="3 4">
    <name type="scientific">Morganella phage vB_MmoM_MP1</name>
    <dbReference type="NCBI Taxonomy" id="1852628"/>
    <lineage>
        <taxon>Viruses</taxon>
        <taxon>Duplodnaviria</taxon>
        <taxon>Heunggongvirae</taxon>
        <taxon>Uroviricota</taxon>
        <taxon>Caudoviricetes</taxon>
        <taxon>Pantevenvirales</taxon>
        <taxon>Straboviridae</taxon>
        <taxon>Gualtarvirus</taxon>
        <taxon>Gualtarvirus mp1</taxon>
    </lineage>
</organism>
<keyword evidence="1" id="KW-1171">Viral genome ejection through host cell envelope</keyword>
<keyword evidence="1" id="KW-0167">Capsid protein</keyword>
<comment type="similarity">
    <text evidence="1">Belongs to the Tevenvirinae portal protein family.</text>
</comment>
<name>A0A192YC30_9CAUD</name>
<evidence type="ECO:0000313" key="3">
    <source>
        <dbReference type="EMBL" id="ANM46411.1"/>
    </source>
</evidence>
<dbReference type="GO" id="GO:0019076">
    <property type="term" value="P:viral release from host cell"/>
    <property type="evidence" value="ECO:0007669"/>
    <property type="project" value="UniProtKB-UniRule"/>
</dbReference>
<comment type="function">
    <text evidence="1">Forms the portal vertex of the capsid. This portal plays critical roles in head assembly, genome packaging, neck/tail attachment, and genome ejection. The portal protein multimerizes as a single ring-shaped homododecamer arranged around a central channel. Binds to the terminase subunits to form the packaging machine.</text>
</comment>
<proteinExistence type="inferred from homology"/>
<feature type="region of interest" description="Disordered" evidence="2">
    <location>
        <begin position="497"/>
        <end position="519"/>
    </location>
</feature>
<accession>A0A192YC30</accession>
<keyword evidence="1" id="KW-0118">Viral capsid assembly</keyword>
<comment type="subunit">
    <text evidence="1">Homododecamer. Interacts with the large terminase subunit. Interacts with the major capsid protein. Interacts with the capsid vertex protein.</text>
</comment>
<dbReference type="GO" id="GO:0099000">
    <property type="term" value="P:symbiont genome ejection through host cell envelope, contractile tail mechanism"/>
    <property type="evidence" value="ECO:0007669"/>
    <property type="project" value="UniProtKB-UniRule"/>
</dbReference>
<dbReference type="GO" id="GO:0019072">
    <property type="term" value="P:viral genome packaging"/>
    <property type="evidence" value="ECO:0007669"/>
    <property type="project" value="UniProtKB-UniRule"/>
</dbReference>
<keyword evidence="4" id="KW-1185">Reference proteome</keyword>
<keyword evidence="1" id="KW-1242">Viral contractile tail ejection system</keyword>
<evidence type="ECO:0000256" key="1">
    <source>
        <dbReference type="HAMAP-Rule" id="MF_04114"/>
    </source>
</evidence>
<dbReference type="Proteomes" id="UP000203816">
    <property type="component" value="Segment"/>
</dbReference>
<dbReference type="OrthoDB" id="2332at10239"/>
<dbReference type="KEGG" id="vg:29059314"/>
<reference evidence="3 4" key="1">
    <citation type="submission" date="2016-04" db="EMBL/GenBank/DDBJ databases">
        <title>Comparative genomics of Morganella phages MP1 and MP2 define new clades among the T4 and T7-like Viruses.</title>
        <authorList>
            <person name="Pinto G."/>
            <person name="Oliveira A."/>
            <person name="Malgorzata L."/>
            <person name="Kropinski A."/>
            <person name="Azeredo J."/>
        </authorList>
    </citation>
    <scope>NUCLEOTIDE SEQUENCE [LARGE SCALE GENOMIC DNA]</scope>
</reference>
<sequence length="519" mass="60292">MIDTLKMLFPWAKADDMETKENMAQNHDSISAPKFDDGAIEIETNDLTPKQNVLMQHFFGSNINPEIKNSAELIDTYRNLVNIPEVDNAVDEIVDDAIVYEDNQDVVSVDLDGTNFSSAIKERILEEFNETLKILNFETKGSDHFRRWYVDSRIYFHKVINYKNPKNGVVELRRLNPKNMQFVREVITEDENGIKVVKGYKEFFIYDTGSQGLYGTQMSFAPNTKVKLPKSSIVYAHSGLVDECGKNIIGYLHRAIKPANQLKMLEDAMVIYRLTRAPEKRIFYIDTGNMPNRKASQYMNSIMNGTKNRVVYDAATGQVKNQQRNMAMTEDYWLQRRDGKAVTDVQTLPSASGMNEIEDIKWMNSKLYQALRIPLSRMPNENGQQMVGFATEITRDELKFSKFIRKLQHKFSPIILDPLETNLVLKKIITKEEWEENKNNIKLVFNRDSYFSEIKDVEILERRINILQLAEPFIGKYYSHRTAMKDILKMTDEEIEQESKLIEEESKDPRFTPQGEEEF</sequence>
<dbReference type="EMBL" id="KX078569">
    <property type="protein sequence ID" value="ANM46411.1"/>
    <property type="molecule type" value="Genomic_DNA"/>
</dbReference>
<dbReference type="GO" id="GO:0019028">
    <property type="term" value="C:viral capsid"/>
    <property type="evidence" value="ECO:0007669"/>
    <property type="project" value="UniProtKB-UniRule"/>
</dbReference>
<dbReference type="Pfam" id="PF07230">
    <property type="entry name" value="Portal_T4"/>
    <property type="match status" value="1"/>
</dbReference>